<evidence type="ECO:0000313" key="2">
    <source>
        <dbReference type="Proteomes" id="UP001595752"/>
    </source>
</evidence>
<dbReference type="RefSeq" id="WP_377918217.1">
    <property type="nucleotide sequence ID" value="NZ_JBHRZT010000072.1"/>
</dbReference>
<protein>
    <submittedName>
        <fullName evidence="1">Uncharacterized protein</fullName>
    </submittedName>
</protein>
<comment type="caution">
    <text evidence="1">The sequence shown here is derived from an EMBL/GenBank/DDBJ whole genome shotgun (WGS) entry which is preliminary data.</text>
</comment>
<keyword evidence="2" id="KW-1185">Reference proteome</keyword>
<proteinExistence type="predicted"/>
<name>A0ABV8B6B1_9BACI</name>
<accession>A0ABV8B6B1</accession>
<organism evidence="1 2">
    <name type="scientific">Bacillus songklensis</name>
    <dbReference type="NCBI Taxonomy" id="1069116"/>
    <lineage>
        <taxon>Bacteria</taxon>
        <taxon>Bacillati</taxon>
        <taxon>Bacillota</taxon>
        <taxon>Bacilli</taxon>
        <taxon>Bacillales</taxon>
        <taxon>Bacillaceae</taxon>
        <taxon>Bacillus</taxon>
    </lineage>
</organism>
<evidence type="ECO:0000313" key="1">
    <source>
        <dbReference type="EMBL" id="MFC3885828.1"/>
    </source>
</evidence>
<gene>
    <name evidence="1" type="ORF">ACFOU2_21075</name>
</gene>
<dbReference type="Proteomes" id="UP001595752">
    <property type="component" value="Unassembled WGS sequence"/>
</dbReference>
<reference evidence="2" key="1">
    <citation type="journal article" date="2019" name="Int. J. Syst. Evol. Microbiol.">
        <title>The Global Catalogue of Microorganisms (GCM) 10K type strain sequencing project: providing services to taxonomists for standard genome sequencing and annotation.</title>
        <authorList>
            <consortium name="The Broad Institute Genomics Platform"/>
            <consortium name="The Broad Institute Genome Sequencing Center for Infectious Disease"/>
            <person name="Wu L."/>
            <person name="Ma J."/>
        </authorList>
    </citation>
    <scope>NUCLEOTIDE SEQUENCE [LARGE SCALE GENOMIC DNA]</scope>
    <source>
        <strain evidence="2">CCUG 61889</strain>
    </source>
</reference>
<sequence length="72" mass="8890">MTPQQIEDVFDSFGFKPLFQHIRYPLELSKIFEDADEEMLECFLERWDFPVRLSFEEFAYWFDCFAVVYKQM</sequence>
<dbReference type="EMBL" id="JBHRZT010000072">
    <property type="protein sequence ID" value="MFC3885828.1"/>
    <property type="molecule type" value="Genomic_DNA"/>
</dbReference>